<proteinExistence type="predicted"/>
<evidence type="ECO:0000256" key="1">
    <source>
        <dbReference type="SAM" id="MobiDB-lite"/>
    </source>
</evidence>
<accession>A0A3G8YEC3</accession>
<keyword evidence="4" id="KW-1185">Reference proteome</keyword>
<dbReference type="EMBL" id="CP034183">
    <property type="protein sequence ID" value="AZI43662.1"/>
    <property type="molecule type" value="Genomic_DNA"/>
</dbReference>
<evidence type="ECO:0000313" key="4">
    <source>
        <dbReference type="Proteomes" id="UP000276417"/>
    </source>
</evidence>
<reference evidence="3 4" key="1">
    <citation type="submission" date="2018-11" db="EMBL/GenBank/DDBJ databases">
        <title>Deinococcus shelandsis sp. nov., isolated from South Shetland Islands soil of Antarctica.</title>
        <authorList>
            <person name="Tian J."/>
        </authorList>
    </citation>
    <scope>NUCLEOTIDE SEQUENCE [LARGE SCALE GENOMIC DNA]</scope>
    <source>
        <strain evidence="3 4">S14-83T</strain>
    </source>
</reference>
<dbReference type="Pfam" id="PF15604">
    <property type="entry name" value="Ntox15"/>
    <property type="match status" value="1"/>
</dbReference>
<sequence>MNAFNSVGAIAAGNISGAAGLVERSLAGAIPLALSFVAKLVGIGNLGGKIKSIITKVRSRLDGLVDKMVGKVKGLLAKLGGGKDGKTTKDDKNPDDKKQNVDGTYGRVGFQAGKESHSVWTVVKNSIPEIYIASTPDKAISQLSRFKKEAVALNVFNDLRPHFSDAGKAVAVGILVMRKSINSSDRNVRLMITSEATESSNQIARYVGVIRKNIQEARDKPTQMPLITVLFSAASYPKDVQEYRLQLFEQQMGINRKTIAQWLSARSAFIAGGRGGATAQCRARQARLDLLIATFTQRIRKAEPSKPILQAESEASTLARQWLTNQRALHAPDQVAGSMANEIVALGKKEINGSIGGSWPSRIGSIDSGVANFISTNPTVDQTRVKMNVRLSL</sequence>
<gene>
    <name evidence="3" type="ORF">EHF33_13635</name>
</gene>
<organism evidence="3 4">
    <name type="scientific">Deinococcus psychrotolerans</name>
    <dbReference type="NCBI Taxonomy" id="2489213"/>
    <lineage>
        <taxon>Bacteria</taxon>
        <taxon>Thermotogati</taxon>
        <taxon>Deinococcota</taxon>
        <taxon>Deinococci</taxon>
        <taxon>Deinococcales</taxon>
        <taxon>Deinococcaceae</taxon>
        <taxon>Deinococcus</taxon>
    </lineage>
</organism>
<dbReference type="AlphaFoldDB" id="A0A3G8YEC3"/>
<dbReference type="Proteomes" id="UP000276417">
    <property type="component" value="Chromosome 1"/>
</dbReference>
<evidence type="ECO:0000313" key="3">
    <source>
        <dbReference type="EMBL" id="AZI43662.1"/>
    </source>
</evidence>
<dbReference type="RefSeq" id="WP_124872592.1">
    <property type="nucleotide sequence ID" value="NZ_CP034183.1"/>
</dbReference>
<name>A0A3G8YEC3_9DEIO</name>
<feature type="compositionally biased region" description="Basic and acidic residues" evidence="1">
    <location>
        <begin position="83"/>
        <end position="100"/>
    </location>
</feature>
<dbReference type="KEGG" id="dph:EHF33_13635"/>
<dbReference type="InterPro" id="IPR028949">
    <property type="entry name" value="Ntox15"/>
</dbReference>
<feature type="domain" description="Novel toxin 15" evidence="2">
    <location>
        <begin position="238"/>
        <end position="390"/>
    </location>
</feature>
<feature type="region of interest" description="Disordered" evidence="1">
    <location>
        <begin position="83"/>
        <end position="106"/>
    </location>
</feature>
<dbReference type="OrthoDB" id="603864at2"/>
<evidence type="ECO:0000259" key="2">
    <source>
        <dbReference type="Pfam" id="PF15604"/>
    </source>
</evidence>
<protein>
    <recommendedName>
        <fullName evidence="2">Novel toxin 15 domain-containing protein</fullName>
    </recommendedName>
</protein>